<organism evidence="2 3">
    <name type="scientific">Algivirga pacifica</name>
    <dbReference type="NCBI Taxonomy" id="1162670"/>
    <lineage>
        <taxon>Bacteria</taxon>
        <taxon>Pseudomonadati</taxon>
        <taxon>Bacteroidota</taxon>
        <taxon>Cytophagia</taxon>
        <taxon>Cytophagales</taxon>
        <taxon>Flammeovirgaceae</taxon>
        <taxon>Algivirga</taxon>
    </lineage>
</organism>
<keyword evidence="1" id="KW-1133">Transmembrane helix</keyword>
<evidence type="ECO:0008006" key="4">
    <source>
        <dbReference type="Google" id="ProtNLM"/>
    </source>
</evidence>
<feature type="transmembrane region" description="Helical" evidence="1">
    <location>
        <begin position="113"/>
        <end position="135"/>
    </location>
</feature>
<evidence type="ECO:0000313" key="3">
    <source>
        <dbReference type="Proteomes" id="UP001500298"/>
    </source>
</evidence>
<name>A0ABP9D1L6_9BACT</name>
<keyword evidence="1" id="KW-0472">Membrane</keyword>
<dbReference type="Proteomes" id="UP001500298">
    <property type="component" value="Unassembled WGS sequence"/>
</dbReference>
<feature type="transmembrane region" description="Helical" evidence="1">
    <location>
        <begin position="72"/>
        <end position="92"/>
    </location>
</feature>
<dbReference type="RefSeq" id="WP_345368655.1">
    <property type="nucleotide sequence ID" value="NZ_BAABJX010000006.1"/>
</dbReference>
<feature type="transmembrane region" description="Helical" evidence="1">
    <location>
        <begin position="6"/>
        <end position="22"/>
    </location>
</feature>
<proteinExistence type="predicted"/>
<comment type="caution">
    <text evidence="2">The sequence shown here is derived from an EMBL/GenBank/DDBJ whole genome shotgun (WGS) entry which is preliminary data.</text>
</comment>
<keyword evidence="3" id="KW-1185">Reference proteome</keyword>
<protein>
    <recommendedName>
        <fullName evidence="4">DUF4199 domain-containing protein</fullName>
    </recommendedName>
</protein>
<accession>A0ABP9D1L6</accession>
<dbReference type="InterPro" id="IPR025250">
    <property type="entry name" value="DUF4199"/>
</dbReference>
<gene>
    <name evidence="2" type="ORF">GCM10023331_03060</name>
</gene>
<sequence length="151" mass="16996">MRQSSLLGGLVAFVGLVLYFFLMKSLGLIHVVELRALNLLFLIGGILFAIKWEQKHWGKGFNYFDGLISGAGAGLMGVIPFALFIFIYLEFIDPAFMQQIREQEIMGHYLTSFNAAFVIFIEGTASGLLATYTIMQYIKAHIGYHQHENHS</sequence>
<dbReference type="Pfam" id="PF13858">
    <property type="entry name" value="DUF4199"/>
    <property type="match status" value="1"/>
</dbReference>
<reference evidence="3" key="1">
    <citation type="journal article" date="2019" name="Int. J. Syst. Evol. Microbiol.">
        <title>The Global Catalogue of Microorganisms (GCM) 10K type strain sequencing project: providing services to taxonomists for standard genome sequencing and annotation.</title>
        <authorList>
            <consortium name="The Broad Institute Genomics Platform"/>
            <consortium name="The Broad Institute Genome Sequencing Center for Infectious Disease"/>
            <person name="Wu L."/>
            <person name="Ma J."/>
        </authorList>
    </citation>
    <scope>NUCLEOTIDE SEQUENCE [LARGE SCALE GENOMIC DNA]</scope>
    <source>
        <strain evidence="3">JCM 18326</strain>
    </source>
</reference>
<evidence type="ECO:0000313" key="2">
    <source>
        <dbReference type="EMBL" id="GAA4822121.1"/>
    </source>
</evidence>
<dbReference type="EMBL" id="BAABJX010000006">
    <property type="protein sequence ID" value="GAA4822121.1"/>
    <property type="molecule type" value="Genomic_DNA"/>
</dbReference>
<feature type="transmembrane region" description="Helical" evidence="1">
    <location>
        <begin position="34"/>
        <end position="52"/>
    </location>
</feature>
<keyword evidence="1" id="KW-0812">Transmembrane</keyword>
<evidence type="ECO:0000256" key="1">
    <source>
        <dbReference type="SAM" id="Phobius"/>
    </source>
</evidence>